<accession>A0A4V3RTA3</accession>
<organism evidence="3 4">
    <name type="scientific">Phocaeicola sartorii</name>
    <dbReference type="NCBI Taxonomy" id="671267"/>
    <lineage>
        <taxon>Bacteria</taxon>
        <taxon>Pseudomonadati</taxon>
        <taxon>Bacteroidota</taxon>
        <taxon>Bacteroidia</taxon>
        <taxon>Bacteroidales</taxon>
        <taxon>Bacteroidaceae</taxon>
        <taxon>Phocaeicola</taxon>
    </lineage>
</organism>
<evidence type="ECO:0000313" key="4">
    <source>
        <dbReference type="Proteomes" id="UP000310760"/>
    </source>
</evidence>
<sequence length="170" mass="19221">MKTSFLFLLLMLSCFRLNAQEDASSAAREEGVAQMEEVPLLAEIVLPAGQEVKCHELAGIWQFCLLEQKADGYHLKLLPVMKFLSPDQTFVNVLAANNRIVVTNQGTYTVKSETLYVEEILKTAYTNIIPGTRNDISYEFLHDRLMKVSFFIGLTEGNGLGSEFWYRVCD</sequence>
<reference evidence="3 4" key="1">
    <citation type="submission" date="2019-04" db="EMBL/GenBank/DDBJ databases">
        <title>Microbes associate with the intestines of laboratory mice.</title>
        <authorList>
            <person name="Navarre W."/>
            <person name="Wong E."/>
            <person name="Huang K."/>
            <person name="Tropini C."/>
            <person name="Ng K."/>
            <person name="Yu B."/>
        </authorList>
    </citation>
    <scope>NUCLEOTIDE SEQUENCE [LARGE SCALE GENOMIC DNA]</scope>
    <source>
        <strain evidence="3 4">NM22_B1</strain>
    </source>
</reference>
<evidence type="ECO:0000259" key="2">
    <source>
        <dbReference type="Pfam" id="PF14869"/>
    </source>
</evidence>
<feature type="signal peptide" evidence="1">
    <location>
        <begin position="1"/>
        <end position="19"/>
    </location>
</feature>
<dbReference type="Pfam" id="PF14869">
    <property type="entry name" value="DUF4488"/>
    <property type="match status" value="1"/>
</dbReference>
<dbReference type="AlphaFoldDB" id="A0A4V3RTA3"/>
<dbReference type="Gene3D" id="2.40.128.490">
    <property type="entry name" value="Uncharacterised protein PF14869, DUF4488"/>
    <property type="match status" value="1"/>
</dbReference>
<evidence type="ECO:0000313" key="3">
    <source>
        <dbReference type="EMBL" id="TGY70149.1"/>
    </source>
</evidence>
<dbReference type="EMBL" id="SRYJ01000021">
    <property type="protein sequence ID" value="TGY70149.1"/>
    <property type="molecule type" value="Genomic_DNA"/>
</dbReference>
<dbReference type="RefSeq" id="WP_135951585.1">
    <property type="nucleotide sequence ID" value="NZ_CAOOJZ010000007.1"/>
</dbReference>
<dbReference type="Proteomes" id="UP000310760">
    <property type="component" value="Unassembled WGS sequence"/>
</dbReference>
<proteinExistence type="predicted"/>
<dbReference type="InterPro" id="IPR027991">
    <property type="entry name" value="DUF4488"/>
</dbReference>
<protein>
    <submittedName>
        <fullName evidence="3">DUF4488 domain-containing protein</fullName>
    </submittedName>
</protein>
<feature type="domain" description="DUF4488" evidence="2">
    <location>
        <begin position="57"/>
        <end position="168"/>
    </location>
</feature>
<keyword evidence="1" id="KW-0732">Signal</keyword>
<gene>
    <name evidence="3" type="ORF">E5339_10475</name>
</gene>
<comment type="caution">
    <text evidence="3">The sequence shown here is derived from an EMBL/GenBank/DDBJ whole genome shotgun (WGS) entry which is preliminary data.</text>
</comment>
<name>A0A4V3RTA3_9BACT</name>
<evidence type="ECO:0000256" key="1">
    <source>
        <dbReference type="SAM" id="SignalP"/>
    </source>
</evidence>
<feature type="chain" id="PRO_5020432584" evidence="1">
    <location>
        <begin position="20"/>
        <end position="170"/>
    </location>
</feature>